<dbReference type="SUPFAM" id="SSF101898">
    <property type="entry name" value="NHL repeat"/>
    <property type="match status" value="1"/>
</dbReference>
<keyword evidence="5" id="KW-1185">Reference proteome</keyword>
<dbReference type="Proteomes" id="UP000005631">
    <property type="component" value="Chromosome"/>
</dbReference>
<evidence type="ECO:0000313" key="4">
    <source>
        <dbReference type="EMBL" id="AEV31786.1"/>
    </source>
</evidence>
<dbReference type="OrthoDB" id="9797664at2"/>
<dbReference type="eggNOG" id="COG3386">
    <property type="taxonomic scope" value="Bacteria"/>
</dbReference>
<comment type="subcellular location">
    <subcellularLocation>
        <location evidence="1">Secreted</location>
    </subcellularLocation>
</comment>
<dbReference type="PROSITE" id="PS51257">
    <property type="entry name" value="PROKAR_LIPOPROTEIN"/>
    <property type="match status" value="1"/>
</dbReference>
<dbReference type="PANTHER" id="PTHR10009">
    <property type="entry name" value="PROTEIN YELLOW-RELATED"/>
    <property type="match status" value="1"/>
</dbReference>
<name>G8R236_OWEHD</name>
<dbReference type="PANTHER" id="PTHR10009:SF18">
    <property type="entry name" value="PROTEIN YELLOW-LIKE PROTEIN"/>
    <property type="match status" value="1"/>
</dbReference>
<feature type="chain" id="PRO_5003514563" evidence="3">
    <location>
        <begin position="22"/>
        <end position="342"/>
    </location>
</feature>
<dbReference type="KEGG" id="oho:Oweho_0773"/>
<dbReference type="InterPro" id="IPR011042">
    <property type="entry name" value="6-blade_b-propeller_TolB-like"/>
</dbReference>
<dbReference type="GO" id="GO:0005576">
    <property type="term" value="C:extracellular region"/>
    <property type="evidence" value="ECO:0007669"/>
    <property type="project" value="UniProtKB-SubCell"/>
</dbReference>
<dbReference type="STRING" id="926562.Oweho_0773"/>
<dbReference type="EMBL" id="CP003156">
    <property type="protein sequence ID" value="AEV31786.1"/>
    <property type="molecule type" value="Genomic_DNA"/>
</dbReference>
<accession>G8R236</accession>
<dbReference type="InterPro" id="IPR017996">
    <property type="entry name" value="MRJP/yellow-related"/>
</dbReference>
<dbReference type="HOGENOM" id="CLU_031076_0_0_10"/>
<organism evidence="4 5">
    <name type="scientific">Owenweeksia hongkongensis (strain DSM 17368 / CIP 108786 / JCM 12287 / NRRL B-23963 / UST20020801)</name>
    <dbReference type="NCBI Taxonomy" id="926562"/>
    <lineage>
        <taxon>Bacteria</taxon>
        <taxon>Pseudomonadati</taxon>
        <taxon>Bacteroidota</taxon>
        <taxon>Flavobacteriia</taxon>
        <taxon>Flavobacteriales</taxon>
        <taxon>Owenweeksiaceae</taxon>
        <taxon>Owenweeksia</taxon>
    </lineage>
</organism>
<evidence type="ECO:0000256" key="2">
    <source>
        <dbReference type="ARBA" id="ARBA00022525"/>
    </source>
</evidence>
<evidence type="ECO:0000256" key="1">
    <source>
        <dbReference type="ARBA" id="ARBA00004613"/>
    </source>
</evidence>
<dbReference type="PATRIC" id="fig|926562.3.peg.788"/>
<keyword evidence="3" id="KW-0732">Signal</keyword>
<dbReference type="Pfam" id="PF03022">
    <property type="entry name" value="MRJP"/>
    <property type="match status" value="1"/>
</dbReference>
<feature type="signal peptide" evidence="3">
    <location>
        <begin position="1"/>
        <end position="21"/>
    </location>
</feature>
<evidence type="ECO:0000256" key="3">
    <source>
        <dbReference type="SAM" id="SignalP"/>
    </source>
</evidence>
<sequence>MKHIIILLAAAFTVACSSPKAEITQVAAIKGQQLTGIAVSNTGSIFVNFPRWRSGVKQSVARLNGDGEFTPYPNAQWNNWEIGEAASDSVFIGVQSVFAHQNNLYVLDTRNPKFQGVLDAPRIFVFDLNTDQLIKTYVLSLGSYHSNSYINDLRIDTQHNKMYLTDSERGGLVVVDLSSGQSFRVLDGHASTSAETDYLTINGKKWSNTVNSDGIALDVENGILYYHSLTGYSLYAVPTAVLSGGNAAEIENNVKLVATTPAPDGMIFESGNLYLADLEHHKIMRYNPASNKLEAIAESDQIKWADSFSIYKGELYFTNSRIHEVSDNIAAMEFSVNKISIQ</sequence>
<dbReference type="AlphaFoldDB" id="G8R236"/>
<gene>
    <name evidence="4" type="ordered locus">Oweho_0773</name>
</gene>
<proteinExistence type="predicted"/>
<dbReference type="RefSeq" id="WP_014201147.1">
    <property type="nucleotide sequence ID" value="NC_016599.1"/>
</dbReference>
<protein>
    <submittedName>
        <fullName evidence="4">Major royal jelly protein</fullName>
    </submittedName>
</protein>
<dbReference type="Gene3D" id="2.120.10.30">
    <property type="entry name" value="TolB, C-terminal domain"/>
    <property type="match status" value="1"/>
</dbReference>
<evidence type="ECO:0000313" key="5">
    <source>
        <dbReference type="Proteomes" id="UP000005631"/>
    </source>
</evidence>
<keyword evidence="2" id="KW-0964">Secreted</keyword>
<reference evidence="4 5" key="1">
    <citation type="journal article" date="2012" name="Stand. Genomic Sci.">
        <title>Genome sequence of the orange-pigmented seawater bacterium Owenweeksia hongkongensis type strain (UST20020801(T)).</title>
        <authorList>
            <person name="Riedel T."/>
            <person name="Held B."/>
            <person name="Nolan M."/>
            <person name="Lucas S."/>
            <person name="Lapidus A."/>
            <person name="Tice H."/>
            <person name="Del Rio T.G."/>
            <person name="Cheng J.F."/>
            <person name="Han C."/>
            <person name="Tapia R."/>
            <person name="Goodwin L.A."/>
            <person name="Pitluck S."/>
            <person name="Liolios K."/>
            <person name="Mavromatis K."/>
            <person name="Pagani I."/>
            <person name="Ivanova N."/>
            <person name="Mikhailova N."/>
            <person name="Pati A."/>
            <person name="Chen A."/>
            <person name="Palaniappan K."/>
            <person name="Rohde M."/>
            <person name="Tindall B.J."/>
            <person name="Detter J.C."/>
            <person name="Goker M."/>
            <person name="Woyke T."/>
            <person name="Bristow J."/>
            <person name="Eisen J.A."/>
            <person name="Markowitz V."/>
            <person name="Hugenholtz P."/>
            <person name="Klenk H.P."/>
            <person name="Kyrpides N.C."/>
        </authorList>
    </citation>
    <scope>NUCLEOTIDE SEQUENCE</scope>
    <source>
        <strain evidence="5">DSM 17368 / JCM 12287 / NRRL B-23963</strain>
    </source>
</reference>